<reference evidence="7 8" key="1">
    <citation type="journal article" date="2017" name="Nat. Ecol. Evol.">
        <title>Scallop genome provides insights into evolution of bilaterian karyotype and development.</title>
        <authorList>
            <person name="Wang S."/>
            <person name="Zhang J."/>
            <person name="Jiao W."/>
            <person name="Li J."/>
            <person name="Xun X."/>
            <person name="Sun Y."/>
            <person name="Guo X."/>
            <person name="Huan P."/>
            <person name="Dong B."/>
            <person name="Zhang L."/>
            <person name="Hu X."/>
            <person name="Sun X."/>
            <person name="Wang J."/>
            <person name="Zhao C."/>
            <person name="Wang Y."/>
            <person name="Wang D."/>
            <person name="Huang X."/>
            <person name="Wang R."/>
            <person name="Lv J."/>
            <person name="Li Y."/>
            <person name="Zhang Z."/>
            <person name="Liu B."/>
            <person name="Lu W."/>
            <person name="Hui Y."/>
            <person name="Liang J."/>
            <person name="Zhou Z."/>
            <person name="Hou R."/>
            <person name="Li X."/>
            <person name="Liu Y."/>
            <person name="Li H."/>
            <person name="Ning X."/>
            <person name="Lin Y."/>
            <person name="Zhao L."/>
            <person name="Xing Q."/>
            <person name="Dou J."/>
            <person name="Li Y."/>
            <person name="Mao J."/>
            <person name="Guo H."/>
            <person name="Dou H."/>
            <person name="Li T."/>
            <person name="Mu C."/>
            <person name="Jiang W."/>
            <person name="Fu Q."/>
            <person name="Fu X."/>
            <person name="Miao Y."/>
            <person name="Liu J."/>
            <person name="Yu Q."/>
            <person name="Li R."/>
            <person name="Liao H."/>
            <person name="Li X."/>
            <person name="Kong Y."/>
            <person name="Jiang Z."/>
            <person name="Chourrout D."/>
            <person name="Li R."/>
            <person name="Bao Z."/>
        </authorList>
    </citation>
    <scope>NUCLEOTIDE SEQUENCE [LARGE SCALE GENOMIC DNA]</scope>
    <source>
        <strain evidence="7 8">PY_sf001</strain>
    </source>
</reference>
<protein>
    <submittedName>
        <fullName evidence="7">Complement C1q-like protein 2</fullName>
    </submittedName>
</protein>
<organism evidence="7 8">
    <name type="scientific">Mizuhopecten yessoensis</name>
    <name type="common">Japanese scallop</name>
    <name type="synonym">Patinopecten yessoensis</name>
    <dbReference type="NCBI Taxonomy" id="6573"/>
    <lineage>
        <taxon>Eukaryota</taxon>
        <taxon>Metazoa</taxon>
        <taxon>Spiralia</taxon>
        <taxon>Lophotrochozoa</taxon>
        <taxon>Mollusca</taxon>
        <taxon>Bivalvia</taxon>
        <taxon>Autobranchia</taxon>
        <taxon>Pteriomorphia</taxon>
        <taxon>Pectinida</taxon>
        <taxon>Pectinoidea</taxon>
        <taxon>Pectinidae</taxon>
        <taxon>Mizuhopecten</taxon>
    </lineage>
</organism>
<evidence type="ECO:0000256" key="4">
    <source>
        <dbReference type="SAM" id="MobiDB-lite"/>
    </source>
</evidence>
<feature type="compositionally biased region" description="Basic and acidic residues" evidence="4">
    <location>
        <begin position="91"/>
        <end position="100"/>
    </location>
</feature>
<accession>A0A210PUW0</accession>
<dbReference type="PANTHER" id="PTHR22923">
    <property type="entry name" value="CEREBELLIN-RELATED"/>
    <property type="match status" value="1"/>
</dbReference>
<sequence>MWLFGLVYLLTGYFTVHGQSADQTVPATPDIRTILTVVSDLTKQIEGLEKYQLNYLQIVSSLEAKVDSVQRKCDKILEENNRLRERVEILENLNHPDDPKPSTTHEQINPREEDRTSLGKLFINENHSSRKITEHSYTNITTADFGLKSDPGATTVESAPDAQSGNEIPKSTVGFDKLAVRSKKPEHQNRVQATPAFVAFNAYLSGTILDPGTGYIIQFNDVLTNVGDGYNPATGVFKCPIAGLYAFTWCTGMANAGYMTTALLKNGISVAYSFVSYPHDSYPSTACQTSVLMLSYGDILYVKVTAQTSSPALYSPYTSFNGFLLKHDAL</sequence>
<dbReference type="InterPro" id="IPR008983">
    <property type="entry name" value="Tumour_necrosis_fac-like_dom"/>
</dbReference>
<keyword evidence="3 5" id="KW-0732">Signal</keyword>
<dbReference type="Proteomes" id="UP000242188">
    <property type="component" value="Unassembled WGS sequence"/>
</dbReference>
<feature type="chain" id="PRO_5012261913" evidence="5">
    <location>
        <begin position="19"/>
        <end position="330"/>
    </location>
</feature>
<dbReference type="SUPFAM" id="SSF49842">
    <property type="entry name" value="TNF-like"/>
    <property type="match status" value="1"/>
</dbReference>
<dbReference type="Gene3D" id="2.60.120.40">
    <property type="match status" value="1"/>
</dbReference>
<evidence type="ECO:0000259" key="6">
    <source>
        <dbReference type="PROSITE" id="PS50871"/>
    </source>
</evidence>
<comment type="subcellular location">
    <subcellularLocation>
        <location evidence="1">Secreted</location>
    </subcellularLocation>
</comment>
<dbReference type="Pfam" id="PF00386">
    <property type="entry name" value="C1q"/>
    <property type="match status" value="1"/>
</dbReference>
<feature type="compositionally biased region" description="Basic and acidic residues" evidence="4">
    <location>
        <begin position="108"/>
        <end position="117"/>
    </location>
</feature>
<name>A0A210PUW0_MIZYE</name>
<dbReference type="SMART" id="SM00110">
    <property type="entry name" value="C1Q"/>
    <property type="match status" value="1"/>
</dbReference>
<evidence type="ECO:0000313" key="7">
    <source>
        <dbReference type="EMBL" id="OWF40246.1"/>
    </source>
</evidence>
<evidence type="ECO:0000256" key="3">
    <source>
        <dbReference type="ARBA" id="ARBA00022729"/>
    </source>
</evidence>
<dbReference type="AlphaFoldDB" id="A0A210PUW0"/>
<dbReference type="PRINTS" id="PR00007">
    <property type="entry name" value="COMPLEMNTC1Q"/>
</dbReference>
<dbReference type="InterPro" id="IPR050822">
    <property type="entry name" value="Cerebellin_Synaptic_Org"/>
</dbReference>
<dbReference type="OrthoDB" id="10070467at2759"/>
<evidence type="ECO:0000256" key="2">
    <source>
        <dbReference type="ARBA" id="ARBA00022525"/>
    </source>
</evidence>
<dbReference type="InterPro" id="IPR001073">
    <property type="entry name" value="C1q_dom"/>
</dbReference>
<evidence type="ECO:0000256" key="1">
    <source>
        <dbReference type="ARBA" id="ARBA00004613"/>
    </source>
</evidence>
<feature type="region of interest" description="Disordered" evidence="4">
    <location>
        <begin position="91"/>
        <end position="118"/>
    </location>
</feature>
<evidence type="ECO:0000256" key="5">
    <source>
        <dbReference type="SAM" id="SignalP"/>
    </source>
</evidence>
<dbReference type="PANTHER" id="PTHR22923:SF116">
    <property type="entry name" value="C1Q DOMAIN-CONTAINING PROTEIN"/>
    <property type="match status" value="1"/>
</dbReference>
<feature type="signal peptide" evidence="5">
    <location>
        <begin position="1"/>
        <end position="18"/>
    </location>
</feature>
<keyword evidence="2" id="KW-0964">Secreted</keyword>
<feature type="domain" description="C1q" evidence="6">
    <location>
        <begin position="193"/>
        <end position="330"/>
    </location>
</feature>
<dbReference type="PROSITE" id="PS50871">
    <property type="entry name" value="C1Q"/>
    <property type="match status" value="1"/>
</dbReference>
<comment type="caution">
    <text evidence="7">The sequence shown here is derived from an EMBL/GenBank/DDBJ whole genome shotgun (WGS) entry which is preliminary data.</text>
</comment>
<gene>
    <name evidence="7" type="ORF">KP79_PYT16771</name>
</gene>
<keyword evidence="8" id="KW-1185">Reference proteome</keyword>
<dbReference type="EMBL" id="NEDP02005477">
    <property type="protein sequence ID" value="OWF40246.1"/>
    <property type="molecule type" value="Genomic_DNA"/>
</dbReference>
<proteinExistence type="predicted"/>
<evidence type="ECO:0000313" key="8">
    <source>
        <dbReference type="Proteomes" id="UP000242188"/>
    </source>
</evidence>
<dbReference type="GO" id="GO:0005576">
    <property type="term" value="C:extracellular region"/>
    <property type="evidence" value="ECO:0007669"/>
    <property type="project" value="UniProtKB-SubCell"/>
</dbReference>